<dbReference type="PANTHER" id="PTHR11584:SF369">
    <property type="entry name" value="MITOGEN-ACTIVATED PROTEIN KINASE KINASE KINASE 19-RELATED"/>
    <property type="match status" value="1"/>
</dbReference>
<keyword evidence="5 9" id="KW-0863">Zinc-finger</keyword>
<dbReference type="PROSITE" id="PS50011">
    <property type="entry name" value="PROTEIN_KINASE_DOM"/>
    <property type="match status" value="1"/>
</dbReference>
<feature type="region of interest" description="Disordered" evidence="11">
    <location>
        <begin position="213"/>
        <end position="236"/>
    </location>
</feature>
<dbReference type="InterPro" id="IPR017441">
    <property type="entry name" value="Protein_kinase_ATP_BS"/>
</dbReference>
<sequence length="867" mass="97384">MAPIPTCLIRRKDQELETFANIPFETDVVCTKSTHFQDEPFKNMQSSRFMRVSSLSSEEESFQLLGEREECVHSVAVSVMKTSVSSITVCNNAKTLNTEVSWPGVSCGLDEDESRKKAKSKVALELEFVKKTAVENDDSSTSENFGSFSLFEYEKFTVKRSSQLQLKNEKCELKAKEIFFHEGPLVVPYSVQETLPKPESVEFQPEKILLRVQVPPPSPSSSELTPREDPVSSSDEDCAQSYVEEINLEDDQSIETKNKRLFRRHAVKRVKRSVWCITEPEPPAVQPKRKKTCKSVKPRKQRQAGGCVRNQSVPEVRNVDEPGTFQNVQRSSKRASKRKVPNSPARGEPKDSGVYSSSAGSASAGSGSGSGSSSGSFSAGSGSGGGFGARGNGGGNDKGDDDDKGKKYPWWHLPDRDHVPVPDSEKEKKREDSGCKEKMEVDMSGFQNFLPSKVDNPEQCHGPGWGGVATPKQKLLFFPQDIQHASYCSKTECPNMKCKPMKADIMHMKAHKGWNQDCPQCVNTYDIVQQHAKFCRRDGCRVPECDNARNGNVSKDKGQPVQPFQPERVPVQVPRWDAWVPSRTLYCTPLMDSFQIDGKVIFRNSTLLPVNYFCEHCDYNVIRKDKLGGGSNGAIYPVYLQSDRSLQMVVKETNYRIPKEEVEVYKLLGDHEHIVKHFGGTFRGSEGKASIFMEKCDECLFSRMEKLGRRLFLGEAMFYFNQILHAVDYLHTLPTPVIHKDIKAKNVLLTEEYTRAKLADFDSAKRLSDEFTEAGLQPLGTKGFASPEVLGRKPHGRPADVYSLGCFLIELLVGVPSRDTLWEQIDKLRELDYELAQLVEECVQECPEDRPTVRALLEKAVVKKYTR</sequence>
<keyword evidence="8 10" id="KW-0067">ATP-binding</keyword>
<accession>A0ABN8M6D8</accession>
<dbReference type="InterPro" id="IPR035898">
    <property type="entry name" value="TAZ_dom_sf"/>
</dbReference>
<dbReference type="PROSITE" id="PS00107">
    <property type="entry name" value="PROTEIN_KINASE_ATP"/>
    <property type="match status" value="1"/>
</dbReference>
<gene>
    <name evidence="14" type="ORF">PEVE_00023889</name>
</gene>
<evidence type="ECO:0008006" key="16">
    <source>
        <dbReference type="Google" id="ProtNLM"/>
    </source>
</evidence>
<feature type="compositionally biased region" description="Basic residues" evidence="11">
    <location>
        <begin position="287"/>
        <end position="302"/>
    </location>
</feature>
<keyword evidence="2" id="KW-0808">Transferase</keyword>
<reference evidence="14 15" key="1">
    <citation type="submission" date="2022-05" db="EMBL/GenBank/DDBJ databases">
        <authorList>
            <consortium name="Genoscope - CEA"/>
            <person name="William W."/>
        </authorList>
    </citation>
    <scope>NUCLEOTIDE SEQUENCE [LARGE SCALE GENOMIC DNA]</scope>
</reference>
<name>A0ABN8M6D8_9CNID</name>
<feature type="region of interest" description="Disordered" evidence="11">
    <location>
        <begin position="281"/>
        <end position="436"/>
    </location>
</feature>
<dbReference type="Pfam" id="PF00069">
    <property type="entry name" value="Pkinase"/>
    <property type="match status" value="1"/>
</dbReference>
<evidence type="ECO:0000256" key="5">
    <source>
        <dbReference type="ARBA" id="ARBA00022771"/>
    </source>
</evidence>
<evidence type="ECO:0000256" key="1">
    <source>
        <dbReference type="ARBA" id="ARBA00022527"/>
    </source>
</evidence>
<dbReference type="SUPFAM" id="SSF57933">
    <property type="entry name" value="TAZ domain"/>
    <property type="match status" value="1"/>
</dbReference>
<evidence type="ECO:0000256" key="11">
    <source>
        <dbReference type="SAM" id="MobiDB-lite"/>
    </source>
</evidence>
<feature type="compositionally biased region" description="Low complexity" evidence="11">
    <location>
        <begin position="356"/>
        <end position="365"/>
    </location>
</feature>
<evidence type="ECO:0000259" key="13">
    <source>
        <dbReference type="PROSITE" id="PS50134"/>
    </source>
</evidence>
<evidence type="ECO:0000256" key="3">
    <source>
        <dbReference type="ARBA" id="ARBA00022723"/>
    </source>
</evidence>
<dbReference type="PROSITE" id="PS00108">
    <property type="entry name" value="PROTEIN_KINASE_ST"/>
    <property type="match status" value="1"/>
</dbReference>
<evidence type="ECO:0000256" key="4">
    <source>
        <dbReference type="ARBA" id="ARBA00022741"/>
    </source>
</evidence>
<dbReference type="EMBL" id="CALNXI010000318">
    <property type="protein sequence ID" value="CAH3024750.1"/>
    <property type="molecule type" value="Genomic_DNA"/>
</dbReference>
<feature type="compositionally biased region" description="Gly residues" evidence="11">
    <location>
        <begin position="381"/>
        <end position="396"/>
    </location>
</feature>
<protein>
    <recommendedName>
        <fullName evidence="16">Protein kinase domain-containing protein</fullName>
    </recommendedName>
</protein>
<dbReference type="Pfam" id="PF02135">
    <property type="entry name" value="zf-TAZ"/>
    <property type="match status" value="1"/>
</dbReference>
<evidence type="ECO:0000313" key="14">
    <source>
        <dbReference type="EMBL" id="CAH3024750.1"/>
    </source>
</evidence>
<evidence type="ECO:0000256" key="9">
    <source>
        <dbReference type="PROSITE-ProRule" id="PRU00203"/>
    </source>
</evidence>
<dbReference type="InterPro" id="IPR011009">
    <property type="entry name" value="Kinase-like_dom_sf"/>
</dbReference>
<feature type="compositionally biased region" description="Basic and acidic residues" evidence="11">
    <location>
        <begin position="413"/>
        <end position="436"/>
    </location>
</feature>
<evidence type="ECO:0000256" key="2">
    <source>
        <dbReference type="ARBA" id="ARBA00022679"/>
    </source>
</evidence>
<dbReference type="InterPro" id="IPR000197">
    <property type="entry name" value="Znf_TAZ"/>
</dbReference>
<evidence type="ECO:0000256" key="6">
    <source>
        <dbReference type="ARBA" id="ARBA00022777"/>
    </source>
</evidence>
<comment type="caution">
    <text evidence="14">The sequence shown here is derived from an EMBL/GenBank/DDBJ whole genome shotgun (WGS) entry which is preliminary data.</text>
</comment>
<keyword evidence="3 9" id="KW-0479">Metal-binding</keyword>
<dbReference type="PANTHER" id="PTHR11584">
    <property type="entry name" value="SERINE/THREONINE PROTEIN KINASE"/>
    <property type="match status" value="1"/>
</dbReference>
<dbReference type="InterPro" id="IPR000719">
    <property type="entry name" value="Prot_kinase_dom"/>
</dbReference>
<dbReference type="PROSITE" id="PS50134">
    <property type="entry name" value="ZF_TAZ"/>
    <property type="match status" value="1"/>
</dbReference>
<feature type="compositionally biased region" description="Basic residues" evidence="11">
    <location>
        <begin position="331"/>
        <end position="340"/>
    </location>
</feature>
<proteinExistence type="predicted"/>
<feature type="compositionally biased region" description="Basic and acidic residues" evidence="11">
    <location>
        <begin position="397"/>
        <end position="406"/>
    </location>
</feature>
<feature type="domain" description="TAZ-type" evidence="13">
    <location>
        <begin position="450"/>
        <end position="548"/>
    </location>
</feature>
<feature type="binding site" evidence="10">
    <location>
        <position position="651"/>
    </location>
    <ligand>
        <name>ATP</name>
        <dbReference type="ChEBI" id="CHEBI:30616"/>
    </ligand>
</feature>
<keyword evidence="6" id="KW-0418">Kinase</keyword>
<dbReference type="Gene3D" id="1.20.1020.10">
    <property type="entry name" value="TAZ domain"/>
    <property type="match status" value="1"/>
</dbReference>
<evidence type="ECO:0000256" key="10">
    <source>
        <dbReference type="PROSITE-ProRule" id="PRU10141"/>
    </source>
</evidence>
<evidence type="ECO:0000256" key="7">
    <source>
        <dbReference type="ARBA" id="ARBA00022833"/>
    </source>
</evidence>
<keyword evidence="7 9" id="KW-0862">Zinc</keyword>
<dbReference type="InterPro" id="IPR008271">
    <property type="entry name" value="Ser/Thr_kinase_AS"/>
</dbReference>
<feature type="zinc finger region" description="TAZ-type" evidence="9">
    <location>
        <begin position="450"/>
        <end position="548"/>
    </location>
</feature>
<dbReference type="Proteomes" id="UP001159427">
    <property type="component" value="Unassembled WGS sequence"/>
</dbReference>
<evidence type="ECO:0000259" key="12">
    <source>
        <dbReference type="PROSITE" id="PS50011"/>
    </source>
</evidence>
<dbReference type="Gene3D" id="1.10.510.10">
    <property type="entry name" value="Transferase(Phosphotransferase) domain 1"/>
    <property type="match status" value="1"/>
</dbReference>
<keyword evidence="4 10" id="KW-0547">Nucleotide-binding</keyword>
<organism evidence="14 15">
    <name type="scientific">Porites evermanni</name>
    <dbReference type="NCBI Taxonomy" id="104178"/>
    <lineage>
        <taxon>Eukaryota</taxon>
        <taxon>Metazoa</taxon>
        <taxon>Cnidaria</taxon>
        <taxon>Anthozoa</taxon>
        <taxon>Hexacorallia</taxon>
        <taxon>Scleractinia</taxon>
        <taxon>Fungiina</taxon>
        <taxon>Poritidae</taxon>
        <taxon>Porites</taxon>
    </lineage>
</organism>
<dbReference type="SMART" id="SM00220">
    <property type="entry name" value="S_TKc"/>
    <property type="match status" value="1"/>
</dbReference>
<dbReference type="SUPFAM" id="SSF56112">
    <property type="entry name" value="Protein kinase-like (PK-like)"/>
    <property type="match status" value="1"/>
</dbReference>
<feature type="domain" description="Protein kinase" evidence="12">
    <location>
        <begin position="621"/>
        <end position="862"/>
    </location>
</feature>
<keyword evidence="15" id="KW-1185">Reference proteome</keyword>
<evidence type="ECO:0000256" key="8">
    <source>
        <dbReference type="ARBA" id="ARBA00022840"/>
    </source>
</evidence>
<evidence type="ECO:0000313" key="15">
    <source>
        <dbReference type="Proteomes" id="UP001159427"/>
    </source>
</evidence>
<keyword evidence="1" id="KW-0723">Serine/threonine-protein kinase</keyword>